<dbReference type="Pfam" id="PF22461">
    <property type="entry name" value="SLBB_2"/>
    <property type="match status" value="1"/>
</dbReference>
<evidence type="ECO:0000313" key="18">
    <source>
        <dbReference type="EMBL" id="NKI32039.1"/>
    </source>
</evidence>
<dbReference type="Proteomes" id="UP000718451">
    <property type="component" value="Unassembled WGS sequence"/>
</dbReference>
<keyword evidence="6 15" id="KW-0812">Transmembrane</keyword>
<proteinExistence type="inferred from homology"/>
<keyword evidence="8" id="KW-0625">Polysaccharide transport</keyword>
<protein>
    <submittedName>
        <fullName evidence="18">Polysaccharide export protein</fullName>
    </submittedName>
</protein>
<dbReference type="Gene3D" id="3.10.560.10">
    <property type="entry name" value="Outer membrane lipoprotein wza domain like"/>
    <property type="match status" value="1"/>
</dbReference>
<keyword evidence="13" id="KW-0998">Cell outer membrane</keyword>
<keyword evidence="10" id="KW-0626">Porin</keyword>
<evidence type="ECO:0000256" key="8">
    <source>
        <dbReference type="ARBA" id="ARBA00023047"/>
    </source>
</evidence>
<evidence type="ECO:0000256" key="11">
    <source>
        <dbReference type="ARBA" id="ARBA00023136"/>
    </source>
</evidence>
<keyword evidence="4" id="KW-1134">Transmembrane beta strand</keyword>
<name>A0ABX1GR25_9FLAO</name>
<keyword evidence="5" id="KW-0762">Sugar transport</keyword>
<keyword evidence="12" id="KW-0564">Palmitate</keyword>
<evidence type="ECO:0000256" key="7">
    <source>
        <dbReference type="ARBA" id="ARBA00022729"/>
    </source>
</evidence>
<evidence type="ECO:0000256" key="15">
    <source>
        <dbReference type="SAM" id="Phobius"/>
    </source>
</evidence>
<evidence type="ECO:0000256" key="3">
    <source>
        <dbReference type="ARBA" id="ARBA00022448"/>
    </source>
</evidence>
<accession>A0ABX1GR25</accession>
<organism evidence="18 19">
    <name type="scientific">Croceivirga thetidis</name>
    <dbReference type="NCBI Taxonomy" id="2721623"/>
    <lineage>
        <taxon>Bacteria</taxon>
        <taxon>Pseudomonadati</taxon>
        <taxon>Bacteroidota</taxon>
        <taxon>Flavobacteriia</taxon>
        <taxon>Flavobacteriales</taxon>
        <taxon>Flavobacteriaceae</taxon>
        <taxon>Croceivirga</taxon>
    </lineage>
</organism>
<reference evidence="18 19" key="1">
    <citation type="submission" date="2020-04" db="EMBL/GenBank/DDBJ databases">
        <authorList>
            <person name="Yoon J."/>
        </authorList>
    </citation>
    <scope>NUCLEOTIDE SEQUENCE [LARGE SCALE GENOMIC DNA]</scope>
    <source>
        <strain evidence="18 19">DJ-13</strain>
    </source>
</reference>
<evidence type="ECO:0000256" key="14">
    <source>
        <dbReference type="ARBA" id="ARBA00023288"/>
    </source>
</evidence>
<evidence type="ECO:0000256" key="4">
    <source>
        <dbReference type="ARBA" id="ARBA00022452"/>
    </source>
</evidence>
<evidence type="ECO:0000256" key="1">
    <source>
        <dbReference type="ARBA" id="ARBA00004571"/>
    </source>
</evidence>
<evidence type="ECO:0000259" key="17">
    <source>
        <dbReference type="Pfam" id="PF22461"/>
    </source>
</evidence>
<keyword evidence="19" id="KW-1185">Reference proteome</keyword>
<evidence type="ECO:0000259" key="16">
    <source>
        <dbReference type="Pfam" id="PF02563"/>
    </source>
</evidence>
<keyword evidence="9" id="KW-0406">Ion transport</keyword>
<keyword evidence="14" id="KW-0449">Lipoprotein</keyword>
<evidence type="ECO:0000256" key="9">
    <source>
        <dbReference type="ARBA" id="ARBA00023065"/>
    </source>
</evidence>
<feature type="domain" description="Polysaccharide export protein N-terminal" evidence="16">
    <location>
        <begin position="55"/>
        <end position="147"/>
    </location>
</feature>
<keyword evidence="3" id="KW-0813">Transport</keyword>
<sequence length="268" mass="29864">MQALAKEVYQNNWPKFIIVLTIFIFTSCGNLKDATYFNDVPQNYEFNAPVGVSEIKANDLLGISVNSINPEASEMFNLSLQSTFETTTASGQLSKLSGYLVDTEGYLKIPVLGSIKVAGMTKLELEDFLEKELVRRELLVEPSVKIRNLNFKVSVLGEVNSPTVITVPNEKISILEALARAGDITIDGNKKDVLLMRELEKDGYGKFMVRIDLTSDDILESPYYFLRSNDVIYVKPTKNKVDANTAAIRWIPVILSSLSLAILVITTR</sequence>
<dbReference type="PANTHER" id="PTHR33619">
    <property type="entry name" value="POLYSACCHARIDE EXPORT PROTEIN GFCE-RELATED"/>
    <property type="match status" value="1"/>
</dbReference>
<dbReference type="InterPro" id="IPR049712">
    <property type="entry name" value="Poly_export"/>
</dbReference>
<keyword evidence="7" id="KW-0732">Signal</keyword>
<feature type="transmembrane region" description="Helical" evidence="15">
    <location>
        <begin position="247"/>
        <end position="266"/>
    </location>
</feature>
<dbReference type="InterPro" id="IPR054765">
    <property type="entry name" value="SLBB_dom"/>
</dbReference>
<keyword evidence="11 15" id="KW-0472">Membrane</keyword>
<comment type="caution">
    <text evidence="18">The sequence shown here is derived from an EMBL/GenBank/DDBJ whole genome shotgun (WGS) entry which is preliminary data.</text>
</comment>
<evidence type="ECO:0000256" key="5">
    <source>
        <dbReference type="ARBA" id="ARBA00022597"/>
    </source>
</evidence>
<evidence type="ECO:0000313" key="19">
    <source>
        <dbReference type="Proteomes" id="UP000718451"/>
    </source>
</evidence>
<comment type="subcellular location">
    <subcellularLocation>
        <location evidence="1">Cell outer membrane</location>
        <topology evidence="1">Multi-pass membrane protein</topology>
    </subcellularLocation>
</comment>
<evidence type="ECO:0000256" key="2">
    <source>
        <dbReference type="ARBA" id="ARBA00009450"/>
    </source>
</evidence>
<feature type="domain" description="SLBB" evidence="17">
    <location>
        <begin position="152"/>
        <end position="234"/>
    </location>
</feature>
<dbReference type="EMBL" id="JAAWWL010000002">
    <property type="protein sequence ID" value="NKI32039.1"/>
    <property type="molecule type" value="Genomic_DNA"/>
</dbReference>
<dbReference type="InterPro" id="IPR003715">
    <property type="entry name" value="Poly_export_N"/>
</dbReference>
<evidence type="ECO:0000256" key="12">
    <source>
        <dbReference type="ARBA" id="ARBA00023139"/>
    </source>
</evidence>
<dbReference type="PROSITE" id="PS51257">
    <property type="entry name" value="PROKAR_LIPOPROTEIN"/>
    <property type="match status" value="1"/>
</dbReference>
<dbReference type="Pfam" id="PF02563">
    <property type="entry name" value="Poly_export"/>
    <property type="match status" value="1"/>
</dbReference>
<comment type="similarity">
    <text evidence="2">Belongs to the BexD/CtrA/VexA family.</text>
</comment>
<evidence type="ECO:0000256" key="13">
    <source>
        <dbReference type="ARBA" id="ARBA00023237"/>
    </source>
</evidence>
<gene>
    <name evidence="18" type="ORF">HCU67_08810</name>
</gene>
<dbReference type="PANTHER" id="PTHR33619:SF3">
    <property type="entry name" value="POLYSACCHARIDE EXPORT PROTEIN GFCE-RELATED"/>
    <property type="match status" value="1"/>
</dbReference>
<dbReference type="RefSeq" id="WP_168552264.1">
    <property type="nucleotide sequence ID" value="NZ_JAAWWL010000002.1"/>
</dbReference>
<evidence type="ECO:0000256" key="6">
    <source>
        <dbReference type="ARBA" id="ARBA00022692"/>
    </source>
</evidence>
<keyword evidence="15" id="KW-1133">Transmembrane helix</keyword>
<evidence type="ECO:0000256" key="10">
    <source>
        <dbReference type="ARBA" id="ARBA00023114"/>
    </source>
</evidence>